<evidence type="ECO:0000256" key="7">
    <source>
        <dbReference type="ARBA" id="ARBA00022989"/>
    </source>
</evidence>
<keyword evidence="8" id="KW-0472">Membrane</keyword>
<evidence type="ECO:0000256" key="4">
    <source>
        <dbReference type="ARBA" id="ARBA00022481"/>
    </source>
</evidence>
<comment type="PTM">
    <text evidence="9">Cleaved by prepilin peptidase.</text>
</comment>
<dbReference type="InterPro" id="IPR012902">
    <property type="entry name" value="N_methyl_site"/>
</dbReference>
<evidence type="ECO:0000256" key="6">
    <source>
        <dbReference type="ARBA" id="ARBA00022692"/>
    </source>
</evidence>
<keyword evidence="5 9" id="KW-0997">Cell inner membrane</keyword>
<dbReference type="EMBL" id="PIPJ01000001">
    <property type="protein sequence ID" value="RUO23632.1"/>
    <property type="molecule type" value="Genomic_DNA"/>
</dbReference>
<dbReference type="Pfam" id="PF02501">
    <property type="entry name" value="T2SSI"/>
    <property type="match status" value="1"/>
</dbReference>
<evidence type="ECO:0000256" key="3">
    <source>
        <dbReference type="ARBA" id="ARBA00022475"/>
    </source>
</evidence>
<protein>
    <recommendedName>
        <fullName evidence="9">Type II secretion system protein I</fullName>
        <shortName evidence="9">T2SS minor pseudopilin I</shortName>
    </recommendedName>
</protein>
<comment type="caution">
    <text evidence="11">The sequence shown here is derived from an EMBL/GenBank/DDBJ whole genome shotgun (WGS) entry which is preliminary data.</text>
</comment>
<dbReference type="RefSeq" id="WP_126765442.1">
    <property type="nucleotide sequence ID" value="NZ_PIPJ01000001.1"/>
</dbReference>
<comment type="subunit">
    <text evidence="9">Type II secretion is composed of four main components: the outer membrane complex, the inner membrane complex, the cytoplasmic secretion ATPase and the periplasm-spanning pseudopilus.</text>
</comment>
<evidence type="ECO:0000256" key="8">
    <source>
        <dbReference type="ARBA" id="ARBA00023136"/>
    </source>
</evidence>
<keyword evidence="6" id="KW-0812">Transmembrane</keyword>
<dbReference type="GO" id="GO:0005886">
    <property type="term" value="C:plasma membrane"/>
    <property type="evidence" value="ECO:0007669"/>
    <property type="project" value="UniProtKB-SubCell"/>
</dbReference>
<comment type="function">
    <text evidence="9">Component of the type II secretion system required for the energy-dependent secretion of extracellular factors such as proteases and toxins from the periplasm.</text>
</comment>
<evidence type="ECO:0000256" key="2">
    <source>
        <dbReference type="ARBA" id="ARBA00008358"/>
    </source>
</evidence>
<dbReference type="SUPFAM" id="SSF54523">
    <property type="entry name" value="Pili subunits"/>
    <property type="match status" value="1"/>
</dbReference>
<dbReference type="PROSITE" id="PS00409">
    <property type="entry name" value="PROKAR_NTER_METHYL"/>
    <property type="match status" value="1"/>
</dbReference>
<dbReference type="NCBIfam" id="TIGR02532">
    <property type="entry name" value="IV_pilin_GFxxxE"/>
    <property type="match status" value="1"/>
</dbReference>
<dbReference type="Proteomes" id="UP000288395">
    <property type="component" value="Unassembled WGS sequence"/>
</dbReference>
<comment type="similarity">
    <text evidence="2 9">Belongs to the GSP I family.</text>
</comment>
<dbReference type="InterPro" id="IPR003413">
    <property type="entry name" value="T2SS_GspI_C"/>
</dbReference>
<keyword evidence="7" id="KW-1133">Transmembrane helix</keyword>
<organism evidence="11 12">
    <name type="scientific">Aliidiomarina iranensis</name>
    <dbReference type="NCBI Taxonomy" id="1434071"/>
    <lineage>
        <taxon>Bacteria</taxon>
        <taxon>Pseudomonadati</taxon>
        <taxon>Pseudomonadota</taxon>
        <taxon>Gammaproteobacteria</taxon>
        <taxon>Alteromonadales</taxon>
        <taxon>Idiomarinaceae</taxon>
        <taxon>Aliidiomarina</taxon>
    </lineage>
</organism>
<name>A0A432W316_9GAMM</name>
<proteinExistence type="inferred from homology"/>
<evidence type="ECO:0000256" key="5">
    <source>
        <dbReference type="ARBA" id="ARBA00022519"/>
    </source>
</evidence>
<gene>
    <name evidence="11" type="primary">gspI</name>
    <name evidence="11" type="ORF">CWE08_03015</name>
</gene>
<dbReference type="OrthoDB" id="6121517at2"/>
<evidence type="ECO:0000256" key="9">
    <source>
        <dbReference type="RuleBase" id="RU368030"/>
    </source>
</evidence>
<feature type="domain" description="Type II secretion system protein GspI C-terminal" evidence="10">
    <location>
        <begin position="41"/>
        <end position="121"/>
    </location>
</feature>
<sequence length="124" mass="14008">MVLKHRGFTLVETMFALVIFSLAALAALNVATEQLRSTGILETRYFAQQVASNRLAELHANTRAGEWPPRNEETGSAEMAGSEWFWEQRVLETVTDDLREVTVMIREREDGPVVLELSAFVGRR</sequence>
<dbReference type="Pfam" id="PF07963">
    <property type="entry name" value="N_methyl"/>
    <property type="match status" value="1"/>
</dbReference>
<accession>A0A432W316</accession>
<evidence type="ECO:0000256" key="1">
    <source>
        <dbReference type="ARBA" id="ARBA00004377"/>
    </source>
</evidence>
<dbReference type="GO" id="GO:0015627">
    <property type="term" value="C:type II protein secretion system complex"/>
    <property type="evidence" value="ECO:0007669"/>
    <property type="project" value="UniProtKB-UniRule"/>
</dbReference>
<dbReference type="PANTHER" id="PTHR38779">
    <property type="entry name" value="TYPE II SECRETION SYSTEM PROTEIN I-RELATED"/>
    <property type="match status" value="1"/>
</dbReference>
<dbReference type="GO" id="GO:0015628">
    <property type="term" value="P:protein secretion by the type II secretion system"/>
    <property type="evidence" value="ECO:0007669"/>
    <property type="project" value="UniProtKB-UniRule"/>
</dbReference>
<keyword evidence="3" id="KW-1003">Cell membrane</keyword>
<evidence type="ECO:0000313" key="12">
    <source>
        <dbReference type="Proteomes" id="UP000288395"/>
    </source>
</evidence>
<dbReference type="Gene3D" id="3.30.1300.30">
    <property type="entry name" value="GSPII I/J protein-like"/>
    <property type="match status" value="1"/>
</dbReference>
<keyword evidence="12" id="KW-1185">Reference proteome</keyword>
<dbReference type="PANTHER" id="PTHR38779:SF2">
    <property type="entry name" value="TYPE II SECRETION SYSTEM PROTEIN I-RELATED"/>
    <property type="match status" value="1"/>
</dbReference>
<evidence type="ECO:0000259" key="10">
    <source>
        <dbReference type="Pfam" id="PF02501"/>
    </source>
</evidence>
<dbReference type="NCBIfam" id="TIGR01707">
    <property type="entry name" value="gspI"/>
    <property type="match status" value="1"/>
</dbReference>
<keyword evidence="4 9" id="KW-0488">Methylation</keyword>
<evidence type="ECO:0000313" key="11">
    <source>
        <dbReference type="EMBL" id="RUO23632.1"/>
    </source>
</evidence>
<dbReference type="AlphaFoldDB" id="A0A432W316"/>
<dbReference type="InterPro" id="IPR045584">
    <property type="entry name" value="Pilin-like"/>
</dbReference>
<comment type="subcellular location">
    <subcellularLocation>
        <location evidence="1 9">Cell inner membrane</location>
        <topology evidence="1 9">Single-pass membrane protein</topology>
    </subcellularLocation>
</comment>
<dbReference type="InterPro" id="IPR010052">
    <property type="entry name" value="T2SS_protein-GspI"/>
</dbReference>
<reference evidence="12" key="1">
    <citation type="journal article" date="2018" name="Front. Microbiol.">
        <title>Genome-Based Analysis Reveals the Taxonomy and Diversity of the Family Idiomarinaceae.</title>
        <authorList>
            <person name="Liu Y."/>
            <person name="Lai Q."/>
            <person name="Shao Z."/>
        </authorList>
    </citation>
    <scope>NUCLEOTIDE SEQUENCE [LARGE SCALE GENOMIC DNA]</scope>
    <source>
        <strain evidence="12">GBPy7</strain>
    </source>
</reference>